<dbReference type="CDD" id="cd12320">
    <property type="entry name" value="RRM6_RBM19_RRM5_MRD1"/>
    <property type="match status" value="1"/>
</dbReference>
<dbReference type="CDD" id="cd12565">
    <property type="entry name" value="RRM1_MRD1"/>
    <property type="match status" value="1"/>
</dbReference>
<dbReference type="eggNOG" id="KOG0110">
    <property type="taxonomic scope" value="Eukaryota"/>
</dbReference>
<dbReference type="SUPFAM" id="SSF54928">
    <property type="entry name" value="RNA-binding domain, RBD"/>
    <property type="match status" value="4"/>
</dbReference>
<keyword evidence="1 2" id="KW-0694">RNA-binding</keyword>
<evidence type="ECO:0000259" key="4">
    <source>
        <dbReference type="PROSITE" id="PS50102"/>
    </source>
</evidence>
<dbReference type="OMA" id="LEQVHMP"/>
<feature type="domain" description="RRM" evidence="4">
    <location>
        <begin position="538"/>
        <end position="610"/>
    </location>
</feature>
<dbReference type="GO" id="GO:0003723">
    <property type="term" value="F:RNA binding"/>
    <property type="evidence" value="ECO:0007669"/>
    <property type="project" value="UniProtKB-UniRule"/>
</dbReference>
<dbReference type="PANTHER" id="PTHR10352">
    <property type="entry name" value="EUKARYOTIC TRANSLATION INITIATION FACTOR 3 SUBUNIT G"/>
    <property type="match status" value="1"/>
</dbReference>
<dbReference type="EMBL" id="GG745335">
    <property type="protein sequence ID" value="KNE60218.1"/>
    <property type="molecule type" value="Genomic_DNA"/>
</dbReference>
<feature type="compositionally biased region" description="Low complexity" evidence="3">
    <location>
        <begin position="319"/>
        <end position="331"/>
    </location>
</feature>
<dbReference type="AlphaFoldDB" id="A0A0L0SCE1"/>
<reference evidence="5 6" key="1">
    <citation type="submission" date="2009-11" db="EMBL/GenBank/DDBJ databases">
        <title>Annotation of Allomyces macrogynus ATCC 38327.</title>
        <authorList>
            <consortium name="The Broad Institute Genome Sequencing Platform"/>
            <person name="Russ C."/>
            <person name="Cuomo C."/>
            <person name="Burger G."/>
            <person name="Gray M.W."/>
            <person name="Holland P.W.H."/>
            <person name="King N."/>
            <person name="Lang F.B.F."/>
            <person name="Roger A.J."/>
            <person name="Ruiz-Trillo I."/>
            <person name="Young S.K."/>
            <person name="Zeng Q."/>
            <person name="Gargeya S."/>
            <person name="Fitzgerald M."/>
            <person name="Haas B."/>
            <person name="Abouelleil A."/>
            <person name="Alvarado L."/>
            <person name="Arachchi H.M."/>
            <person name="Berlin A."/>
            <person name="Chapman S.B."/>
            <person name="Gearin G."/>
            <person name="Goldberg J."/>
            <person name="Griggs A."/>
            <person name="Gujja S."/>
            <person name="Hansen M."/>
            <person name="Heiman D."/>
            <person name="Howarth C."/>
            <person name="Larimer J."/>
            <person name="Lui A."/>
            <person name="MacDonald P.J.P."/>
            <person name="McCowen C."/>
            <person name="Montmayeur A."/>
            <person name="Murphy C."/>
            <person name="Neiman D."/>
            <person name="Pearson M."/>
            <person name="Priest M."/>
            <person name="Roberts A."/>
            <person name="Saif S."/>
            <person name="Shea T."/>
            <person name="Sisk P."/>
            <person name="Stolte C."/>
            <person name="Sykes S."/>
            <person name="Wortman J."/>
            <person name="Nusbaum C."/>
            <person name="Birren B."/>
        </authorList>
    </citation>
    <scope>NUCLEOTIDE SEQUENCE [LARGE SCALE GENOMIC DNA]</scope>
    <source>
        <strain evidence="5 6">ATCC 38327</strain>
    </source>
</reference>
<evidence type="ECO:0000313" key="5">
    <source>
        <dbReference type="EMBL" id="KNE60218.1"/>
    </source>
</evidence>
<organism evidence="5 6">
    <name type="scientific">Allomyces macrogynus (strain ATCC 38327)</name>
    <name type="common">Allomyces javanicus var. macrogynus</name>
    <dbReference type="NCBI Taxonomy" id="578462"/>
    <lineage>
        <taxon>Eukaryota</taxon>
        <taxon>Fungi</taxon>
        <taxon>Fungi incertae sedis</taxon>
        <taxon>Blastocladiomycota</taxon>
        <taxon>Blastocladiomycetes</taxon>
        <taxon>Blastocladiales</taxon>
        <taxon>Blastocladiaceae</taxon>
        <taxon>Allomyces</taxon>
    </lineage>
</organism>
<dbReference type="InterPro" id="IPR012677">
    <property type="entry name" value="Nucleotide-bd_a/b_plait_sf"/>
</dbReference>
<name>A0A0L0SCE1_ALLM3</name>
<evidence type="ECO:0000256" key="1">
    <source>
        <dbReference type="ARBA" id="ARBA00022884"/>
    </source>
</evidence>
<dbReference type="FunFam" id="3.30.70.330:FF:000738">
    <property type="entry name" value="RNA-binding motif protein 19"/>
    <property type="match status" value="1"/>
</dbReference>
<dbReference type="InterPro" id="IPR000504">
    <property type="entry name" value="RRM_dom"/>
</dbReference>
<dbReference type="Proteomes" id="UP000054350">
    <property type="component" value="Unassembled WGS sequence"/>
</dbReference>
<feature type="region of interest" description="Disordered" evidence="3">
    <location>
        <begin position="111"/>
        <end position="142"/>
    </location>
</feature>
<feature type="region of interest" description="Disordered" evidence="3">
    <location>
        <begin position="775"/>
        <end position="806"/>
    </location>
</feature>
<dbReference type="Gene3D" id="3.30.70.330">
    <property type="match status" value="4"/>
</dbReference>
<feature type="compositionally biased region" description="Acidic residues" evidence="3">
    <location>
        <begin position="236"/>
        <end position="245"/>
    </location>
</feature>
<feature type="domain" description="RRM" evidence="4">
    <location>
        <begin position="358"/>
        <end position="436"/>
    </location>
</feature>
<evidence type="ECO:0000256" key="2">
    <source>
        <dbReference type="PROSITE-ProRule" id="PRU00176"/>
    </source>
</evidence>
<feature type="domain" description="RRM" evidence="4">
    <location>
        <begin position="687"/>
        <end position="764"/>
    </location>
</feature>
<feature type="compositionally biased region" description="Basic and acidic residues" evidence="3">
    <location>
        <begin position="788"/>
        <end position="798"/>
    </location>
</feature>
<protein>
    <recommendedName>
        <fullName evidence="4">RRM domain-containing protein</fullName>
    </recommendedName>
</protein>
<dbReference type="Pfam" id="PF00076">
    <property type="entry name" value="RRM_1"/>
    <property type="match status" value="4"/>
</dbReference>
<proteinExistence type="predicted"/>
<feature type="region of interest" description="Disordered" evidence="3">
    <location>
        <begin position="234"/>
        <end position="344"/>
    </location>
</feature>
<gene>
    <name evidence="5" type="ORF">AMAG_05631</name>
</gene>
<feature type="compositionally biased region" description="Low complexity" evidence="3">
    <location>
        <begin position="116"/>
        <end position="142"/>
    </location>
</feature>
<feature type="region of interest" description="Disordered" evidence="3">
    <location>
        <begin position="177"/>
        <end position="207"/>
    </location>
</feature>
<dbReference type="STRING" id="578462.A0A0L0SCE1"/>
<dbReference type="SMART" id="SM00360">
    <property type="entry name" value="RRM"/>
    <property type="match status" value="4"/>
</dbReference>
<dbReference type="CDD" id="cd12317">
    <property type="entry name" value="RRM4_RBM19_RRM3_MRD1"/>
    <property type="match status" value="1"/>
</dbReference>
<keyword evidence="6" id="KW-1185">Reference proteome</keyword>
<dbReference type="PROSITE" id="PS50102">
    <property type="entry name" value="RRM"/>
    <property type="match status" value="4"/>
</dbReference>
<evidence type="ECO:0000313" key="6">
    <source>
        <dbReference type="Proteomes" id="UP000054350"/>
    </source>
</evidence>
<reference evidence="6" key="2">
    <citation type="submission" date="2009-11" db="EMBL/GenBank/DDBJ databases">
        <title>The Genome Sequence of Allomyces macrogynus strain ATCC 38327.</title>
        <authorList>
            <consortium name="The Broad Institute Genome Sequencing Platform"/>
            <person name="Russ C."/>
            <person name="Cuomo C."/>
            <person name="Shea T."/>
            <person name="Young S.K."/>
            <person name="Zeng Q."/>
            <person name="Koehrsen M."/>
            <person name="Haas B."/>
            <person name="Borodovsky M."/>
            <person name="Guigo R."/>
            <person name="Alvarado L."/>
            <person name="Berlin A."/>
            <person name="Borenstein D."/>
            <person name="Chen Z."/>
            <person name="Engels R."/>
            <person name="Freedman E."/>
            <person name="Gellesch M."/>
            <person name="Goldberg J."/>
            <person name="Griggs A."/>
            <person name="Gujja S."/>
            <person name="Heiman D."/>
            <person name="Hepburn T."/>
            <person name="Howarth C."/>
            <person name="Jen D."/>
            <person name="Larson L."/>
            <person name="Lewis B."/>
            <person name="Mehta T."/>
            <person name="Park D."/>
            <person name="Pearson M."/>
            <person name="Roberts A."/>
            <person name="Saif S."/>
            <person name="Shenoy N."/>
            <person name="Sisk P."/>
            <person name="Stolte C."/>
            <person name="Sykes S."/>
            <person name="Walk T."/>
            <person name="White J."/>
            <person name="Yandava C."/>
            <person name="Burger G."/>
            <person name="Gray M.W."/>
            <person name="Holland P.W.H."/>
            <person name="King N."/>
            <person name="Lang F.B.F."/>
            <person name="Roger A.J."/>
            <person name="Ruiz-Trillo I."/>
            <person name="Lander E."/>
            <person name="Nusbaum C."/>
        </authorList>
    </citation>
    <scope>NUCLEOTIDE SEQUENCE [LARGE SCALE GENOMIC DNA]</scope>
    <source>
        <strain evidence="6">ATCC 38327</strain>
    </source>
</reference>
<accession>A0A0L0SCE1</accession>
<feature type="compositionally biased region" description="Acidic residues" evidence="3">
    <location>
        <begin position="261"/>
        <end position="303"/>
    </location>
</feature>
<dbReference type="OrthoDB" id="439639at2759"/>
<evidence type="ECO:0000256" key="3">
    <source>
        <dbReference type="SAM" id="MobiDB-lite"/>
    </source>
</evidence>
<feature type="domain" description="RRM" evidence="4">
    <location>
        <begin position="13"/>
        <end position="90"/>
    </location>
</feature>
<dbReference type="InterPro" id="IPR035979">
    <property type="entry name" value="RBD_domain_sf"/>
</dbReference>
<dbReference type="VEuPathDB" id="FungiDB:AMAG_05631"/>
<sequence length="806" mass="86972">MSEYVAAAKRSSSRIIVKNLPKYMTQDRLRDHFAEKGTITDVKLVKTATGVFRRFAYIGFKSDKEAKAAVKHFHSTYVDTAKIHVEIAKRIGDPNLPRAWSRYTKGTSAFERANGTTSDATTAATTPAAPADADATPTTNTDAVKDAKQSFIDSLYLEEQQRASLQTYLEVMKPRTTKTTWGNDDGTEARPDTAPKATKKKKKGEDVKVEVQAVPNRKPGGQGMLVTRSHVTFAGSDDEDSDEEYQTLPARGSVAAKAGSDDEEEEDVEMGESEAGSGEDDDEASGSANDGDDVAAENDDEDGASPTETNNADANIDGAASPAHAPTASSAPPRPTHRVVPLTDADTAADEALITETGRLYVVNVPYSATDKDLIQVFSPFGALSAVHVPLHRESKQPKGIAFVHFVQPQDALAAYRGVQNRFFQGRVLVVRGAKAERKDDAETDASASFKAKRQAQLKAKAGSDFNWNSLYMASDAVAGAMAAKLGVGKADILDRDADNMAVRLALAETHVISETKTYLAEHGIVLDAFHRKLRSDSVLLVKNIAHGTTEAEIEELFAKYGELGRIVVPPTGTVAIVEYLTNNDAKNAFRHLAYKRFKSLPLYLEWAPQNCFEVAYDPVKHARGSAAAAVAAAAPSDAAAPTAPAAGPAASADKKKKGKRVSAAAFLGDDSVDLSKVSGASDSGNTKLMVRNVPFEATIKDLRQLFASFAHVKSVRLPKKVTGGHRGFAFAEFLTHNEAVEALQALRHTHLYGRRLVIEFAKAGESVEELRDRTKQVTGAANKRRRVDMEGKYTERASDDDEDDE</sequence>